<name>A0A1H9Z748_9BACI</name>
<evidence type="ECO:0000256" key="1">
    <source>
        <dbReference type="ARBA" id="ARBA00022741"/>
    </source>
</evidence>
<dbReference type="FunFam" id="3.40.50.300:FF:000011">
    <property type="entry name" value="Putative ABC transporter ATP-binding component"/>
    <property type="match status" value="1"/>
</dbReference>
<dbReference type="CDD" id="cd03221">
    <property type="entry name" value="ABCF_EF-3"/>
    <property type="match status" value="1"/>
</dbReference>
<dbReference type="STRING" id="237682.SAMN05421676_101414"/>
<evidence type="ECO:0000259" key="4">
    <source>
        <dbReference type="PROSITE" id="PS50893"/>
    </source>
</evidence>
<dbReference type="OrthoDB" id="9760950at2"/>
<evidence type="ECO:0000256" key="2">
    <source>
        <dbReference type="ARBA" id="ARBA00022840"/>
    </source>
</evidence>
<protein>
    <submittedName>
        <fullName evidence="5">ABC transporter</fullName>
    </submittedName>
</protein>
<dbReference type="InterPro" id="IPR051309">
    <property type="entry name" value="ABCF_ATPase"/>
</dbReference>
<evidence type="ECO:0000313" key="6">
    <source>
        <dbReference type="Proteomes" id="UP000199095"/>
    </source>
</evidence>
<organism evidence="5 6">
    <name type="scientific">Salinibacillus kushneri</name>
    <dbReference type="NCBI Taxonomy" id="237682"/>
    <lineage>
        <taxon>Bacteria</taxon>
        <taxon>Bacillati</taxon>
        <taxon>Bacillota</taxon>
        <taxon>Bacilli</taxon>
        <taxon>Bacillales</taxon>
        <taxon>Bacillaceae</taxon>
        <taxon>Salinibacillus</taxon>
    </lineage>
</organism>
<dbReference type="GO" id="GO:0016887">
    <property type="term" value="F:ATP hydrolysis activity"/>
    <property type="evidence" value="ECO:0007669"/>
    <property type="project" value="InterPro"/>
</dbReference>
<evidence type="ECO:0000313" key="5">
    <source>
        <dbReference type="EMBL" id="SES77330.1"/>
    </source>
</evidence>
<dbReference type="SMART" id="SM00382">
    <property type="entry name" value="AAA"/>
    <property type="match status" value="1"/>
</dbReference>
<sequence length="259" mass="29161">MIVCSANKLAKTYGGNAVFEHLSMEIKEKDRVGLVGPNGSGKTTLIRLLAGEEPPDAGQIHWKKGCRIGFLEQIPDYHDTTLTKDVLKSAFSSLLEMEERMKKLEDEMGVETDSTKLEKLVVEYGNLQDQFTLHGGYEIKSRIEKITHGLNIHLLMDQPFSQLSGGEKTKVGLGLMLLQEPDLLLLDEPTNHLDLMAVEWLGKFLQDYSGTVLLISHDRYFLDEVVNKIVDLEDGEIHSYYTNFSGFVKETNKTKKGRS</sequence>
<gene>
    <name evidence="5" type="ORF">SAMN05421676_101414</name>
</gene>
<feature type="coiled-coil region" evidence="3">
    <location>
        <begin position="87"/>
        <end position="114"/>
    </location>
</feature>
<dbReference type="SUPFAM" id="SSF52540">
    <property type="entry name" value="P-loop containing nucleoside triphosphate hydrolases"/>
    <property type="match status" value="1"/>
</dbReference>
<dbReference type="EMBL" id="FOHJ01000001">
    <property type="protein sequence ID" value="SES77330.1"/>
    <property type="molecule type" value="Genomic_DNA"/>
</dbReference>
<dbReference type="InterPro" id="IPR017871">
    <property type="entry name" value="ABC_transporter-like_CS"/>
</dbReference>
<dbReference type="Gene3D" id="3.40.50.300">
    <property type="entry name" value="P-loop containing nucleotide triphosphate hydrolases"/>
    <property type="match status" value="1"/>
</dbReference>
<dbReference type="Pfam" id="PF00005">
    <property type="entry name" value="ABC_tran"/>
    <property type="match status" value="1"/>
</dbReference>
<dbReference type="PROSITE" id="PS00211">
    <property type="entry name" value="ABC_TRANSPORTER_1"/>
    <property type="match status" value="1"/>
</dbReference>
<accession>A0A1H9Z748</accession>
<keyword evidence="1" id="KW-0547">Nucleotide-binding</keyword>
<feature type="domain" description="ABC transporter" evidence="4">
    <location>
        <begin position="4"/>
        <end position="259"/>
    </location>
</feature>
<dbReference type="PROSITE" id="PS50893">
    <property type="entry name" value="ABC_TRANSPORTER_2"/>
    <property type="match status" value="1"/>
</dbReference>
<proteinExistence type="predicted"/>
<dbReference type="Proteomes" id="UP000199095">
    <property type="component" value="Unassembled WGS sequence"/>
</dbReference>
<dbReference type="AlphaFoldDB" id="A0A1H9Z748"/>
<dbReference type="InterPro" id="IPR027417">
    <property type="entry name" value="P-loop_NTPase"/>
</dbReference>
<keyword evidence="2" id="KW-0067">ATP-binding</keyword>
<keyword evidence="3" id="KW-0175">Coiled coil</keyword>
<dbReference type="InterPro" id="IPR003439">
    <property type="entry name" value="ABC_transporter-like_ATP-bd"/>
</dbReference>
<dbReference type="PANTHER" id="PTHR42855">
    <property type="entry name" value="ABC TRANSPORTER ATP-BINDING SUBUNIT"/>
    <property type="match status" value="1"/>
</dbReference>
<dbReference type="InterPro" id="IPR003593">
    <property type="entry name" value="AAA+_ATPase"/>
</dbReference>
<dbReference type="PANTHER" id="PTHR42855:SF2">
    <property type="entry name" value="DRUG RESISTANCE ABC TRANSPORTER,ATP-BINDING PROTEIN"/>
    <property type="match status" value="1"/>
</dbReference>
<reference evidence="6" key="1">
    <citation type="submission" date="2016-10" db="EMBL/GenBank/DDBJ databases">
        <authorList>
            <person name="Varghese N."/>
            <person name="Submissions S."/>
        </authorList>
    </citation>
    <scope>NUCLEOTIDE SEQUENCE [LARGE SCALE GENOMIC DNA]</scope>
    <source>
        <strain evidence="6">CGMCC 1.3566</strain>
    </source>
</reference>
<dbReference type="GO" id="GO:0005524">
    <property type="term" value="F:ATP binding"/>
    <property type="evidence" value="ECO:0007669"/>
    <property type="project" value="UniProtKB-KW"/>
</dbReference>
<evidence type="ECO:0000256" key="3">
    <source>
        <dbReference type="SAM" id="Coils"/>
    </source>
</evidence>
<keyword evidence="6" id="KW-1185">Reference proteome</keyword>
<dbReference type="RefSeq" id="WP_093131442.1">
    <property type="nucleotide sequence ID" value="NZ_FOHJ01000001.1"/>
</dbReference>